<organism evidence="1 2">
    <name type="scientific">Loigolactobacillus bifermentans DSM 20003</name>
    <dbReference type="NCBI Taxonomy" id="1423726"/>
    <lineage>
        <taxon>Bacteria</taxon>
        <taxon>Bacillati</taxon>
        <taxon>Bacillota</taxon>
        <taxon>Bacilli</taxon>
        <taxon>Lactobacillales</taxon>
        <taxon>Lactobacillaceae</taxon>
        <taxon>Loigolactobacillus</taxon>
    </lineage>
</organism>
<evidence type="ECO:0008006" key="3">
    <source>
        <dbReference type="Google" id="ProtNLM"/>
    </source>
</evidence>
<dbReference type="PATRIC" id="fig|1423726.3.peg.2058"/>
<sequence length="189" mass="21748">MQIKDYTYYHGTSRTNAALIMRNGFYQPPLVSKTDIIERNIKTGIGSLGIGVYAFCAIKEHALLFAHRKIKLEPAIISFKILNDDYILNFTIPQTLRIYNEFLLSAYRTIQELKPKYSNKGYSKSLDGAIIETFMQFLMQENYVTHIQGVYKTSINNFGNYLNYSWIPNSIELCLKDISLINHATIQLA</sequence>
<protein>
    <recommendedName>
        <fullName evidence="3">DUF3990 domain-containing protein</fullName>
    </recommendedName>
</protein>
<reference evidence="1 2" key="1">
    <citation type="journal article" date="2015" name="Genome Announc.">
        <title>Expanding the biotechnology potential of lactobacilli through comparative genomics of 213 strains and associated genera.</title>
        <authorList>
            <person name="Sun Z."/>
            <person name="Harris H.M."/>
            <person name="McCann A."/>
            <person name="Guo C."/>
            <person name="Argimon S."/>
            <person name="Zhang W."/>
            <person name="Yang X."/>
            <person name="Jeffery I.B."/>
            <person name="Cooney J.C."/>
            <person name="Kagawa T.F."/>
            <person name="Liu W."/>
            <person name="Song Y."/>
            <person name="Salvetti E."/>
            <person name="Wrobel A."/>
            <person name="Rasinkangas P."/>
            <person name="Parkhill J."/>
            <person name="Rea M.C."/>
            <person name="O'Sullivan O."/>
            <person name="Ritari J."/>
            <person name="Douillard F.P."/>
            <person name="Paul Ross R."/>
            <person name="Yang R."/>
            <person name="Briner A.E."/>
            <person name="Felis G.E."/>
            <person name="de Vos W.M."/>
            <person name="Barrangou R."/>
            <person name="Klaenhammer T.R."/>
            <person name="Caufield P.W."/>
            <person name="Cui Y."/>
            <person name="Zhang H."/>
            <person name="O'Toole P.W."/>
        </authorList>
    </citation>
    <scope>NUCLEOTIDE SEQUENCE [LARGE SCALE GENOMIC DNA]</scope>
    <source>
        <strain evidence="1 2">DSM 20003</strain>
    </source>
</reference>
<evidence type="ECO:0000313" key="1">
    <source>
        <dbReference type="EMBL" id="KRK32557.1"/>
    </source>
</evidence>
<name>A0A0R1GE46_9LACO</name>
<accession>A0A0R1GE46</accession>
<gene>
    <name evidence="1" type="ORF">FC07_GL001982</name>
</gene>
<dbReference type="EMBL" id="AZDA01000140">
    <property type="protein sequence ID" value="KRK32557.1"/>
    <property type="molecule type" value="Genomic_DNA"/>
</dbReference>
<proteinExistence type="predicted"/>
<dbReference type="Proteomes" id="UP000051461">
    <property type="component" value="Unassembled WGS sequence"/>
</dbReference>
<keyword evidence="2" id="KW-1185">Reference proteome</keyword>
<evidence type="ECO:0000313" key="2">
    <source>
        <dbReference type="Proteomes" id="UP000051461"/>
    </source>
</evidence>
<comment type="caution">
    <text evidence="1">The sequence shown here is derived from an EMBL/GenBank/DDBJ whole genome shotgun (WGS) entry which is preliminary data.</text>
</comment>
<dbReference type="OrthoDB" id="2243939at2"/>
<dbReference type="RefSeq" id="WP_057905823.1">
    <property type="nucleotide sequence ID" value="NZ_AZDA01000140.1"/>
</dbReference>
<dbReference type="AlphaFoldDB" id="A0A0R1GE46"/>
<dbReference type="STRING" id="1423726.FC07_GL001982"/>